<feature type="compositionally biased region" description="Polar residues" evidence="11">
    <location>
        <begin position="176"/>
        <end position="192"/>
    </location>
</feature>
<dbReference type="Gene3D" id="3.30.160.60">
    <property type="entry name" value="Classic Zinc Finger"/>
    <property type="match status" value="2"/>
</dbReference>
<evidence type="ECO:0000256" key="4">
    <source>
        <dbReference type="ARBA" id="ARBA00022771"/>
    </source>
</evidence>
<evidence type="ECO:0000256" key="5">
    <source>
        <dbReference type="ARBA" id="ARBA00022833"/>
    </source>
</evidence>
<dbReference type="Proteomes" id="UP000182334">
    <property type="component" value="Chromosome III"/>
</dbReference>
<evidence type="ECO:0000256" key="11">
    <source>
        <dbReference type="SAM" id="MobiDB-lite"/>
    </source>
</evidence>
<feature type="compositionally biased region" description="Low complexity" evidence="11">
    <location>
        <begin position="155"/>
        <end position="172"/>
    </location>
</feature>
<evidence type="ECO:0000256" key="3">
    <source>
        <dbReference type="ARBA" id="ARBA00022737"/>
    </source>
</evidence>
<evidence type="ECO:0000256" key="8">
    <source>
        <dbReference type="ARBA" id="ARBA00023242"/>
    </source>
</evidence>
<feature type="region of interest" description="Disordered" evidence="11">
    <location>
        <begin position="81"/>
        <end position="203"/>
    </location>
</feature>
<dbReference type="PROSITE" id="PS50157">
    <property type="entry name" value="ZINC_FINGER_C2H2_2"/>
    <property type="match status" value="2"/>
</dbReference>
<dbReference type="STRING" id="45354.A0A1L0D8L5"/>
<evidence type="ECO:0000313" key="14">
    <source>
        <dbReference type="Proteomes" id="UP000182334"/>
    </source>
</evidence>
<evidence type="ECO:0000313" key="13">
    <source>
        <dbReference type="EMBL" id="SGZ52868.1"/>
    </source>
</evidence>
<keyword evidence="5" id="KW-0862">Zinc</keyword>
<dbReference type="SUPFAM" id="SSF57667">
    <property type="entry name" value="beta-beta-alpha zinc fingers"/>
    <property type="match status" value="1"/>
</dbReference>
<comment type="subcellular location">
    <subcellularLocation>
        <location evidence="1">Nucleus</location>
    </subcellularLocation>
</comment>
<dbReference type="PANTHER" id="PTHR23233:SF84">
    <property type="entry name" value="FI23031P1"/>
    <property type="match status" value="1"/>
</dbReference>
<keyword evidence="6" id="KW-0805">Transcription regulation</keyword>
<sequence length="619" mass="65419">MQPFTTGSSSYLQVGQQFAYPQTSIAQNLSSSGSKGLPGVSGVSVPGISAVAFQAHPGVINSVNPANPGVNSFNSANSVNHTILGNPGNPGNPSNPGNPALVNSGISNPDISNPGVSNPDLADPGITNSGYANQGFANQGPTNQGPSSNTNLSTSRPASHAASVVSSTSHRVPVSPNDTSQASQIPSTTQHHQPPVQGDQESLGVPVGVSASQKALSNFQTLNDPYSQNLPLFSSQAYSQYPPLAQPQIQAVQQRLFYPQPDLPTQQTQDRMSPQAPVLPPQAQPPHALLPRMLTAQPMLHPFPTNDYYAAPSGFQQASSNLQQQELHYYIQPPMIPYYQQPVSSNGPSNAMGNVNVGLGANGALAGVVHPQYVSLLLIPNSNNVLQNSVASTANAAMYQAGTNPWSTPALSVLTLQLQPTQQPPQLQSAPLTLQQSYLGPLEYPMSGQIASIPSGLQSHQTLLQSGILMMQPLYNTSPSLLKMNSLPYGPNSQKMGGIGNVGVGGTLGMDQIDGNGNRTPYGNTGGGTHPLAGNMPGTMPVDASLQMPRMPGAKKNQCPVCLKVFKRPSSLQIHFYIHTGVKLYKCEWEGCGRLFNVKSNMARHYKLHLKNDMKNDKG</sequence>
<feature type="domain" description="C2H2-type" evidence="12">
    <location>
        <begin position="557"/>
        <end position="584"/>
    </location>
</feature>
<evidence type="ECO:0000256" key="9">
    <source>
        <dbReference type="ARBA" id="ARBA00038474"/>
    </source>
</evidence>
<keyword evidence="3" id="KW-0677">Repeat</keyword>
<dbReference type="PROSITE" id="PS00028">
    <property type="entry name" value="ZINC_FINGER_C2H2_1"/>
    <property type="match status" value="2"/>
</dbReference>
<evidence type="ECO:0000256" key="7">
    <source>
        <dbReference type="ARBA" id="ARBA00023163"/>
    </source>
</evidence>
<proteinExistence type="inferred from homology"/>
<gene>
    <name evidence="13" type="ORF">SAMEA4029010_CIC11G00000001007</name>
</gene>
<dbReference type="GO" id="GO:0000978">
    <property type="term" value="F:RNA polymerase II cis-regulatory region sequence-specific DNA binding"/>
    <property type="evidence" value="ECO:0007669"/>
    <property type="project" value="TreeGrafter"/>
</dbReference>
<keyword evidence="4 10" id="KW-0863">Zinc-finger</keyword>
<name>A0A1L0D8L5_9ASCO</name>
<comment type="similarity">
    <text evidence="9">Belongs to the sal C2H2-type zinc-finger protein family.</text>
</comment>
<accession>A0A1L0D8L5</accession>
<feature type="domain" description="C2H2-type" evidence="12">
    <location>
        <begin position="585"/>
        <end position="614"/>
    </location>
</feature>
<organism evidence="13 14">
    <name type="scientific">Sungouiella intermedia</name>
    <dbReference type="NCBI Taxonomy" id="45354"/>
    <lineage>
        <taxon>Eukaryota</taxon>
        <taxon>Fungi</taxon>
        <taxon>Dikarya</taxon>
        <taxon>Ascomycota</taxon>
        <taxon>Saccharomycotina</taxon>
        <taxon>Pichiomycetes</taxon>
        <taxon>Metschnikowiaceae</taxon>
        <taxon>Sungouiella</taxon>
    </lineage>
</organism>
<keyword evidence="2" id="KW-0479">Metal-binding</keyword>
<dbReference type="InterPro" id="IPR013087">
    <property type="entry name" value="Znf_C2H2_type"/>
</dbReference>
<evidence type="ECO:0000256" key="1">
    <source>
        <dbReference type="ARBA" id="ARBA00004123"/>
    </source>
</evidence>
<feature type="compositionally biased region" description="Polar residues" evidence="11">
    <location>
        <begin position="104"/>
        <end position="116"/>
    </location>
</feature>
<dbReference type="SMART" id="SM00355">
    <property type="entry name" value="ZnF_C2H2"/>
    <property type="match status" value="2"/>
</dbReference>
<dbReference type="InterPro" id="IPR051565">
    <property type="entry name" value="Sal_C2H2-zinc-finger"/>
</dbReference>
<dbReference type="GO" id="GO:0000981">
    <property type="term" value="F:DNA-binding transcription factor activity, RNA polymerase II-specific"/>
    <property type="evidence" value="ECO:0007669"/>
    <property type="project" value="TreeGrafter"/>
</dbReference>
<dbReference type="PANTHER" id="PTHR23233">
    <property type="entry name" value="SAL-LIKE PROTEIN"/>
    <property type="match status" value="1"/>
</dbReference>
<evidence type="ECO:0000256" key="6">
    <source>
        <dbReference type="ARBA" id="ARBA00023015"/>
    </source>
</evidence>
<feature type="compositionally biased region" description="Low complexity" evidence="11">
    <location>
        <begin position="85"/>
        <end position="99"/>
    </location>
</feature>
<protein>
    <submittedName>
        <fullName evidence="13">CIC11C00000001007</fullName>
    </submittedName>
</protein>
<dbReference type="GO" id="GO:0008270">
    <property type="term" value="F:zinc ion binding"/>
    <property type="evidence" value="ECO:0007669"/>
    <property type="project" value="UniProtKB-KW"/>
</dbReference>
<dbReference type="EMBL" id="LT635758">
    <property type="protein sequence ID" value="SGZ52868.1"/>
    <property type="molecule type" value="Genomic_DNA"/>
</dbReference>
<keyword evidence="14" id="KW-1185">Reference proteome</keyword>
<dbReference type="InterPro" id="IPR036236">
    <property type="entry name" value="Znf_C2H2_sf"/>
</dbReference>
<dbReference type="Pfam" id="PF00096">
    <property type="entry name" value="zf-C2H2"/>
    <property type="match status" value="2"/>
</dbReference>
<evidence type="ECO:0000259" key="12">
    <source>
        <dbReference type="PROSITE" id="PS50157"/>
    </source>
</evidence>
<evidence type="ECO:0000256" key="10">
    <source>
        <dbReference type="PROSITE-ProRule" id="PRU00042"/>
    </source>
</evidence>
<keyword evidence="7" id="KW-0804">Transcription</keyword>
<feature type="compositionally biased region" description="Polar residues" evidence="11">
    <location>
        <begin position="126"/>
        <end position="154"/>
    </location>
</feature>
<keyword evidence="8" id="KW-0539">Nucleus</keyword>
<reference evidence="13 14" key="1">
    <citation type="submission" date="2016-10" db="EMBL/GenBank/DDBJ databases">
        <authorList>
            <person name="de Groot N.N."/>
        </authorList>
    </citation>
    <scope>NUCLEOTIDE SEQUENCE [LARGE SCALE GENOMIC DNA]</scope>
    <source>
        <strain evidence="13 14">CBS 141442</strain>
    </source>
</reference>
<dbReference type="GO" id="GO:0005634">
    <property type="term" value="C:nucleus"/>
    <property type="evidence" value="ECO:0007669"/>
    <property type="project" value="UniProtKB-SubCell"/>
</dbReference>
<dbReference type="OrthoDB" id="6077919at2759"/>
<evidence type="ECO:0000256" key="2">
    <source>
        <dbReference type="ARBA" id="ARBA00022723"/>
    </source>
</evidence>
<dbReference type="AlphaFoldDB" id="A0A1L0D8L5"/>